<geneLocation type="plastid" evidence="2"/>
<dbReference type="AlphaFoldDB" id="A0A4D6WW95"/>
<dbReference type="InterPro" id="IPR012340">
    <property type="entry name" value="NA-bd_OB-fold"/>
</dbReference>
<feature type="domain" description="S1 motif" evidence="1">
    <location>
        <begin position="29"/>
        <end position="103"/>
    </location>
</feature>
<dbReference type="PROSITE" id="PS50126">
    <property type="entry name" value="S1"/>
    <property type="match status" value="2"/>
</dbReference>
<gene>
    <name evidence="2" type="primary">rps1</name>
</gene>
<name>A0A4D6WW95_9FLOR</name>
<organism evidence="2">
    <name type="scientific">Halydictyon mirabile</name>
    <dbReference type="NCBI Taxonomy" id="189652"/>
    <lineage>
        <taxon>Eukaryota</taxon>
        <taxon>Rhodophyta</taxon>
        <taxon>Florideophyceae</taxon>
        <taxon>Rhodymeniophycidae</taxon>
        <taxon>Ceramiales</taxon>
        <taxon>Dasyaceae</taxon>
        <taxon>Halydictyon</taxon>
    </lineage>
</organism>
<dbReference type="InterPro" id="IPR003029">
    <property type="entry name" value="S1_domain"/>
</dbReference>
<dbReference type="Pfam" id="PF00575">
    <property type="entry name" value="S1"/>
    <property type="match status" value="1"/>
</dbReference>
<dbReference type="SUPFAM" id="SSF50249">
    <property type="entry name" value="Nucleic acid-binding proteins"/>
    <property type="match status" value="3"/>
</dbReference>
<keyword evidence="2" id="KW-0687">Ribonucleoprotein</keyword>
<dbReference type="GO" id="GO:0005840">
    <property type="term" value="C:ribosome"/>
    <property type="evidence" value="ECO:0007669"/>
    <property type="project" value="UniProtKB-KW"/>
</dbReference>
<dbReference type="InterPro" id="IPR052757">
    <property type="entry name" value="Ribosomal_protein_S1"/>
</dbReference>
<evidence type="ECO:0000259" key="1">
    <source>
        <dbReference type="PROSITE" id="PS50126"/>
    </source>
</evidence>
<reference evidence="2" key="2">
    <citation type="submission" date="2019-04" db="EMBL/GenBank/DDBJ databases">
        <authorList>
            <person name="Pasella M."/>
        </authorList>
    </citation>
    <scope>NUCLEOTIDE SEQUENCE</scope>
    <source>
        <strain evidence="2">25966_10</strain>
    </source>
</reference>
<dbReference type="SMART" id="SM00316">
    <property type="entry name" value="S1"/>
    <property type="match status" value="3"/>
</dbReference>
<protein>
    <submittedName>
        <fullName evidence="2">Ribosomal protein S1</fullName>
    </submittedName>
</protein>
<dbReference type="PANTHER" id="PTHR47559:SF1">
    <property type="entry name" value="OS03G0844900 PROTEIN"/>
    <property type="match status" value="1"/>
</dbReference>
<reference evidence="2" key="1">
    <citation type="journal article" date="2019" name="Mol. Phylogenet. Evol.">
        <title>Morphological evolution and classification of the red algal order Ceramiales inferred using plastid phylogenomics.</title>
        <authorList>
            <person name="Diaz-Tapia P."/>
            <person name="Pasella M.M."/>
            <person name="Verbruggen H."/>
            <person name="Maggs C.A."/>
        </authorList>
    </citation>
    <scope>NUCLEOTIDE SEQUENCE</scope>
    <source>
        <strain evidence="2">25966_10</strain>
    </source>
</reference>
<accession>A0A4D6WW95</accession>
<evidence type="ECO:0000313" key="2">
    <source>
        <dbReference type="EMBL" id="QCI06961.1"/>
    </source>
</evidence>
<dbReference type="EMBL" id="MK814669">
    <property type="protein sequence ID" value="QCI06961.1"/>
    <property type="molecule type" value="Genomic_DNA"/>
</dbReference>
<keyword evidence="2" id="KW-0934">Plastid</keyword>
<dbReference type="Gene3D" id="2.40.50.140">
    <property type="entry name" value="Nucleic acid-binding proteins"/>
    <property type="match status" value="2"/>
</dbReference>
<feature type="domain" description="S1 motif" evidence="1">
    <location>
        <begin position="199"/>
        <end position="267"/>
    </location>
</feature>
<dbReference type="PANTHER" id="PTHR47559">
    <property type="entry name" value="OS03G0844900 PROTEIN"/>
    <property type="match status" value="1"/>
</dbReference>
<proteinExistence type="predicted"/>
<sequence>MVDRYKSSKYKEDNFIYILEKYKYNLHPGDIVAGTIKYIEKNGFLVNIGNQTLAYLPKEETNMNFTYFANENRYNSNILINLTREFFIITYNIYLKQYIISLKRLDYIKSWKRIKQLKKESIIYNVTINKMNRGGLITYLEHIQAFIPKSHILLNQNLSIVNKRNVKCKLLIVNEKQNQLILSQKSALLDLSKHKFKIGELIYGQIVQIKKYGIFIKIYNIISLLHISEIAFKYIKNIKTMFSLGKLIKIKIIYIDRRQGRISVSMRSIY</sequence>
<dbReference type="GO" id="GO:0003676">
    <property type="term" value="F:nucleic acid binding"/>
    <property type="evidence" value="ECO:0007669"/>
    <property type="project" value="InterPro"/>
</dbReference>
<keyword evidence="2" id="KW-0689">Ribosomal protein</keyword>